<dbReference type="GO" id="GO:0005524">
    <property type="term" value="F:ATP binding"/>
    <property type="evidence" value="ECO:0007669"/>
    <property type="project" value="UniProtKB-UniRule"/>
</dbReference>
<proteinExistence type="inferred from homology"/>
<evidence type="ECO:0000256" key="3">
    <source>
        <dbReference type="ARBA" id="ARBA00022490"/>
    </source>
</evidence>
<name>A0A8D5AM95_9GAMM</name>
<dbReference type="InterPro" id="IPR020575">
    <property type="entry name" value="Hsp90_N"/>
</dbReference>
<reference evidence="12" key="1">
    <citation type="submission" date="2019-06" db="EMBL/GenBank/DDBJ databases">
        <title>Complete genome sequence of Methylogaea oryzae strain JCM16910.</title>
        <authorList>
            <person name="Asakawa S."/>
        </authorList>
    </citation>
    <scope>NUCLEOTIDE SEQUENCE</scope>
    <source>
        <strain evidence="12">E10</strain>
    </source>
</reference>
<keyword evidence="13" id="KW-1185">Reference proteome</keyword>
<organism evidence="12 13">
    <name type="scientific">Methylogaea oryzae</name>
    <dbReference type="NCBI Taxonomy" id="1295382"/>
    <lineage>
        <taxon>Bacteria</taxon>
        <taxon>Pseudomonadati</taxon>
        <taxon>Pseudomonadota</taxon>
        <taxon>Gammaproteobacteria</taxon>
        <taxon>Methylococcales</taxon>
        <taxon>Methylococcaceae</taxon>
        <taxon>Methylogaea</taxon>
    </lineage>
</organism>
<comment type="subcellular location">
    <subcellularLocation>
        <location evidence="1 10">Cytoplasm</location>
    </subcellularLocation>
</comment>
<comment type="subunit">
    <text evidence="10">Homodimer.</text>
</comment>
<gene>
    <name evidence="10 12" type="primary">htpG</name>
    <name evidence="12" type="ORF">MoryE10_14960</name>
</gene>
<dbReference type="HAMAP" id="MF_00505">
    <property type="entry name" value="HSP90"/>
    <property type="match status" value="1"/>
</dbReference>
<dbReference type="PIRSF" id="PIRSF002583">
    <property type="entry name" value="Hsp90"/>
    <property type="match status" value="1"/>
</dbReference>
<evidence type="ECO:0000256" key="8">
    <source>
        <dbReference type="ARBA" id="ARBA00058590"/>
    </source>
</evidence>
<keyword evidence="5 10" id="KW-0067">ATP-binding</keyword>
<sequence length="634" mass="71561">MTTEANKVTHGFQAEVKQLLHLMIHSLYSNKEIVLRELISNASDAADKLRFAALSNDGLYEGDAELKVRIEFDKNARTLSIIDNGIGMTREEVQDNIGTIAKSGTKEFFSKLSGDEAKDSQLIGQFGVGFYSAFIIADKVTLYTRKAGAPADQGVVWESNGEGEYTLESAELPKHGTKVVLHLREGENEFLDGWKIRSIVRKYSDHIALPIVMDKESHAEEGEEKEVGEEAVNQASALWTRNRDDITPEQYEEFYKHVSHDFQAPLAHVHSRVEGTNEYTLLLYMPARAPFDLWERESKHGVKLYVRKVFIMEDAEKLMPRYLRFVRGVIDSDSLPLNVSREILQENKQLSTIRGGAVKKVLGLLEDMAKNEPEKYTTFWKEFGQAFKEGPIEDFKNKDRIAKLLRFSSTHTDSETQDITLDDYIARMKEGQEKIYYVTAESFAAAKHSPHLEVFRKKGIEVLLLSDRIDEWLVSHLTEYEGKHLESVARGDLDLGKLEDEAEKAEQEQVEKDFSEVVEKIKKALEGRVSEVRVTHRLTESPACLVSDSYGMSRTMERILKSAGQSGMGIGSKPIFEVNPSHALLAKLKGETDETRFGDLTQVLFDQAVLAEGGQLEDPAAFVRRLNGLLQHVA</sequence>
<dbReference type="RefSeq" id="WP_221048699.1">
    <property type="nucleotide sequence ID" value="NZ_AP019782.1"/>
</dbReference>
<evidence type="ECO:0000313" key="12">
    <source>
        <dbReference type="EMBL" id="BBL70890.1"/>
    </source>
</evidence>
<dbReference type="PANTHER" id="PTHR11528">
    <property type="entry name" value="HEAT SHOCK PROTEIN 90 FAMILY MEMBER"/>
    <property type="match status" value="1"/>
</dbReference>
<keyword evidence="3 10" id="KW-0963">Cytoplasm</keyword>
<dbReference type="InterPro" id="IPR001404">
    <property type="entry name" value="Hsp90_fam"/>
</dbReference>
<dbReference type="Pfam" id="PF00183">
    <property type="entry name" value="HSP90"/>
    <property type="match status" value="1"/>
</dbReference>
<comment type="function">
    <text evidence="8 10">Molecular chaperone. Has ATPase activity.</text>
</comment>
<dbReference type="FunFam" id="3.30.230.80:FF:000002">
    <property type="entry name" value="Molecular chaperone HtpG"/>
    <property type="match status" value="1"/>
</dbReference>
<keyword evidence="6 10" id="KW-0346">Stress response</keyword>
<evidence type="ECO:0000256" key="5">
    <source>
        <dbReference type="ARBA" id="ARBA00022840"/>
    </source>
</evidence>
<protein>
    <recommendedName>
        <fullName evidence="9 10">Chaperone protein HtpG</fullName>
    </recommendedName>
    <alternativeName>
        <fullName evidence="10">Heat shock protein HtpG</fullName>
    </alternativeName>
    <alternativeName>
        <fullName evidence="10">High temperature protein G</fullName>
    </alternativeName>
</protein>
<accession>A0A8D5AM95</accession>
<dbReference type="Proteomes" id="UP000824988">
    <property type="component" value="Chromosome"/>
</dbReference>
<keyword evidence="4 10" id="KW-0547">Nucleotide-binding</keyword>
<feature type="region of interest" description="C" evidence="10">
    <location>
        <begin position="559"/>
        <end position="634"/>
    </location>
</feature>
<dbReference type="GO" id="GO:0140662">
    <property type="term" value="F:ATP-dependent protein folding chaperone"/>
    <property type="evidence" value="ECO:0007669"/>
    <property type="project" value="InterPro"/>
</dbReference>
<dbReference type="GO" id="GO:0016887">
    <property type="term" value="F:ATP hydrolysis activity"/>
    <property type="evidence" value="ECO:0007669"/>
    <property type="project" value="InterPro"/>
</dbReference>
<dbReference type="Pfam" id="PF13589">
    <property type="entry name" value="HATPase_c_3"/>
    <property type="match status" value="1"/>
</dbReference>
<dbReference type="FunFam" id="3.30.565.10:FF:000009">
    <property type="entry name" value="Molecular chaperone HtpG"/>
    <property type="match status" value="1"/>
</dbReference>
<comment type="caution">
    <text evidence="10">Lacks conserved residue(s) required for the propagation of feature annotation.</text>
</comment>
<dbReference type="SMART" id="SM00387">
    <property type="entry name" value="HATPase_c"/>
    <property type="match status" value="1"/>
</dbReference>
<evidence type="ECO:0000313" key="13">
    <source>
        <dbReference type="Proteomes" id="UP000824988"/>
    </source>
</evidence>
<evidence type="ECO:0000256" key="1">
    <source>
        <dbReference type="ARBA" id="ARBA00004496"/>
    </source>
</evidence>
<feature type="domain" description="Histidine kinase/HSP90-like ATPase" evidence="11">
    <location>
        <begin position="30"/>
        <end position="187"/>
    </location>
</feature>
<evidence type="ECO:0000256" key="7">
    <source>
        <dbReference type="ARBA" id="ARBA00023186"/>
    </source>
</evidence>
<dbReference type="AlphaFoldDB" id="A0A8D5AM95"/>
<keyword evidence="7 10" id="KW-0143">Chaperone</keyword>
<evidence type="ECO:0000256" key="9">
    <source>
        <dbReference type="ARBA" id="ARBA00070675"/>
    </source>
</evidence>
<dbReference type="CDD" id="cd16927">
    <property type="entry name" value="HATPase_Hsp90-like"/>
    <property type="match status" value="1"/>
</dbReference>
<dbReference type="GO" id="GO:0051082">
    <property type="term" value="F:unfolded protein binding"/>
    <property type="evidence" value="ECO:0007669"/>
    <property type="project" value="UniProtKB-UniRule"/>
</dbReference>
<evidence type="ECO:0000256" key="4">
    <source>
        <dbReference type="ARBA" id="ARBA00022741"/>
    </source>
</evidence>
<dbReference type="KEGG" id="moz:MoryE10_14960"/>
<dbReference type="InterPro" id="IPR003594">
    <property type="entry name" value="HATPase_dom"/>
</dbReference>
<dbReference type="GO" id="GO:0005737">
    <property type="term" value="C:cytoplasm"/>
    <property type="evidence" value="ECO:0007669"/>
    <property type="project" value="UniProtKB-SubCell"/>
</dbReference>
<dbReference type="NCBIfam" id="NF003555">
    <property type="entry name" value="PRK05218.1"/>
    <property type="match status" value="1"/>
</dbReference>
<dbReference type="EMBL" id="AP019782">
    <property type="protein sequence ID" value="BBL70890.1"/>
    <property type="molecule type" value="Genomic_DNA"/>
</dbReference>
<evidence type="ECO:0000259" key="11">
    <source>
        <dbReference type="SMART" id="SM00387"/>
    </source>
</evidence>
<evidence type="ECO:0000256" key="10">
    <source>
        <dbReference type="HAMAP-Rule" id="MF_00505"/>
    </source>
</evidence>
<comment type="similarity">
    <text evidence="2 10">Belongs to the heat shock protein 90 family.</text>
</comment>
<evidence type="ECO:0000256" key="2">
    <source>
        <dbReference type="ARBA" id="ARBA00008239"/>
    </source>
</evidence>
<evidence type="ECO:0000256" key="6">
    <source>
        <dbReference type="ARBA" id="ARBA00023016"/>
    </source>
</evidence>
<feature type="region of interest" description="A; substrate-binding" evidence="10">
    <location>
        <begin position="1"/>
        <end position="341"/>
    </location>
</feature>